<organism evidence="2 3">
    <name type="scientific">Exophiala bonariae</name>
    <dbReference type="NCBI Taxonomy" id="1690606"/>
    <lineage>
        <taxon>Eukaryota</taxon>
        <taxon>Fungi</taxon>
        <taxon>Dikarya</taxon>
        <taxon>Ascomycota</taxon>
        <taxon>Pezizomycotina</taxon>
        <taxon>Eurotiomycetes</taxon>
        <taxon>Chaetothyriomycetidae</taxon>
        <taxon>Chaetothyriales</taxon>
        <taxon>Herpotrichiellaceae</taxon>
        <taxon>Exophiala</taxon>
    </lineage>
</organism>
<protein>
    <recommendedName>
        <fullName evidence="4">ADF-H domain-containing protein</fullName>
    </recommendedName>
</protein>
<evidence type="ECO:0000313" key="3">
    <source>
        <dbReference type="Proteomes" id="UP001358417"/>
    </source>
</evidence>
<keyword evidence="3" id="KW-1185">Reference proteome</keyword>
<dbReference type="GeneID" id="89977318"/>
<feature type="region of interest" description="Disordered" evidence="1">
    <location>
        <begin position="141"/>
        <end position="160"/>
    </location>
</feature>
<evidence type="ECO:0000256" key="1">
    <source>
        <dbReference type="SAM" id="MobiDB-lite"/>
    </source>
</evidence>
<feature type="compositionally biased region" description="Polar residues" evidence="1">
    <location>
        <begin position="212"/>
        <end position="228"/>
    </location>
</feature>
<feature type="region of interest" description="Disordered" evidence="1">
    <location>
        <begin position="167"/>
        <end position="387"/>
    </location>
</feature>
<dbReference type="EMBL" id="JAVRRD010000036">
    <property type="protein sequence ID" value="KAK5045539.1"/>
    <property type="molecule type" value="Genomic_DNA"/>
</dbReference>
<gene>
    <name evidence="2" type="ORF">LTR84_009157</name>
</gene>
<feature type="compositionally biased region" description="Basic and acidic residues" evidence="1">
    <location>
        <begin position="284"/>
        <end position="306"/>
    </location>
</feature>
<feature type="compositionally biased region" description="Acidic residues" evidence="1">
    <location>
        <begin position="267"/>
        <end position="283"/>
    </location>
</feature>
<dbReference type="Proteomes" id="UP001358417">
    <property type="component" value="Unassembled WGS sequence"/>
</dbReference>
<accession>A0AAV9MW86</accession>
<dbReference type="RefSeq" id="XP_064701163.1">
    <property type="nucleotide sequence ID" value="XM_064852699.1"/>
</dbReference>
<name>A0AAV9MW86_9EURO</name>
<comment type="caution">
    <text evidence="2">The sequence shown here is derived from an EMBL/GenBank/DDBJ whole genome shotgun (WGS) entry which is preliminary data.</text>
</comment>
<reference evidence="2 3" key="1">
    <citation type="submission" date="2023-08" db="EMBL/GenBank/DDBJ databases">
        <title>Black Yeasts Isolated from many extreme environments.</title>
        <authorList>
            <person name="Coleine C."/>
            <person name="Stajich J.E."/>
            <person name="Selbmann L."/>
        </authorList>
    </citation>
    <scope>NUCLEOTIDE SEQUENCE [LARGE SCALE GENOMIC DNA]</scope>
    <source>
        <strain evidence="2 3">CCFEE 5792</strain>
    </source>
</reference>
<evidence type="ECO:0000313" key="2">
    <source>
        <dbReference type="EMBL" id="KAK5045539.1"/>
    </source>
</evidence>
<proteinExistence type="predicted"/>
<feature type="compositionally biased region" description="Basic and acidic residues" evidence="1">
    <location>
        <begin position="167"/>
        <end position="188"/>
    </location>
</feature>
<evidence type="ECO:0008006" key="4">
    <source>
        <dbReference type="Google" id="ProtNLM"/>
    </source>
</evidence>
<dbReference type="AlphaFoldDB" id="A0AAV9MW86"/>
<sequence>MAGMVLTFVDAAIQIGTLIAGIFADNEAEKDFRNQWTPEAAAQLSTDNPGKNIMVVYTEHDASGLVGVEKKAVECDTPGGAKLAYVVYIFDEGKFVLKGDGGFLNWCMVGTFDKQDKTVTFSKTPQAIQMEADKKKAEEDAVAAKKAEEDTAAKKVEEDAAAAKKAEDDAAASKKAEEDAAAAKKAEEAAAAAQWPEDHSMPVGTPRVGIPSMQQSPGYPSRTPSTVPRWQEGPATDEQGFEAPQPDTYAEWDEPYYGEDNLSYQDGENDGYYGEENDPYTGEENDHYNGEGNDHYNNEENDPYHGEEDDTFDGQGNGPVHAGEDDTFNDAEANYQASGWEDQDQDYLHDADGTISSEQGEMNPYGQEAMGQGPGYAPRQEAYAYAY</sequence>